<keyword evidence="6" id="KW-0732">Signal</keyword>
<dbReference type="Pfam" id="PF24681">
    <property type="entry name" value="Kelch_KLHDC2_KLHL20_DRC7"/>
    <property type="match status" value="1"/>
</dbReference>
<dbReference type="SUPFAM" id="SSF50044">
    <property type="entry name" value="SH3-domain"/>
    <property type="match status" value="1"/>
</dbReference>
<feature type="region of interest" description="Disordered" evidence="4">
    <location>
        <begin position="457"/>
        <end position="539"/>
    </location>
</feature>
<feature type="compositionally biased region" description="Pro residues" evidence="4">
    <location>
        <begin position="498"/>
        <end position="511"/>
    </location>
</feature>
<feature type="compositionally biased region" description="Polar residues" evidence="4">
    <location>
        <begin position="469"/>
        <end position="480"/>
    </location>
</feature>
<keyword evidence="9" id="KW-1185">Reference proteome</keyword>
<sequence>MARLLNVVLSSLLLGTAYAQSQGSQGSGSGDSSLPQAKYSRTSAASVVTSDKWLLIGGTARTWTSSAASDAAFDEAQQALVSSITVFDLSDKSVQDVAVGPGRDGVNRLNSTAQTCEFDSKGNKIYCFGGRTISPAGADRTLLSGIGVFNPATFEWEDTRQTSIPERWGHTSVVLGDTMYIYGGRDKNNKLLNDLWAVKFPYLNTQQIQTSSGPTPRAWQCTTALNDTAFLVVGGTGNNGPLAEAWVFSKEDQTWTDISQQLSGVPLDRTGRVCGLVSGTVVLYGGLDKQNQLQSDVWNIDNTTFQVSQSSATSSRRLHRRQQFAGTPTTRVFAQSAALSPYFAVFGGQTGVDPNLQEWVANDKTFYFRDTKASSWVPSSDQLSFLSPTASGSVVGQETGATNAVLADTNGCGRYCVSQGALAGLLAGGIALLAAFGLLAAFSLAMKEGRRIMRHHRYQDLEAGKPARQTESIQRSQNMDEANRDITPPSTAMTTHPAPVPLSTPNTPSPTPIATALPSTFTSSAPQTPHRSDSRRRVHSPLAAAAPTALPQGKVYKVLWQATPSQPDEIDADVGDVVEERRLFADGWAMVRNLTKGGTGMIPVNILQELKEGDEGYPSGLRL</sequence>
<evidence type="ECO:0000256" key="6">
    <source>
        <dbReference type="SAM" id="SignalP"/>
    </source>
</evidence>
<evidence type="ECO:0000259" key="7">
    <source>
        <dbReference type="SMART" id="SM00326"/>
    </source>
</evidence>
<dbReference type="GeneID" id="27689950"/>
<dbReference type="PANTHER" id="PTHR46093:SF18">
    <property type="entry name" value="FIBRONECTIN TYPE-III DOMAIN-CONTAINING PROTEIN"/>
    <property type="match status" value="1"/>
</dbReference>
<proteinExistence type="predicted"/>
<reference evidence="8 9" key="1">
    <citation type="submission" date="2009-08" db="EMBL/GenBank/DDBJ databases">
        <title>The Genome Sequence of Spizellomyces punctatus strain DAOM BR117.</title>
        <authorList>
            <consortium name="The Broad Institute Genome Sequencing Platform"/>
            <person name="Russ C."/>
            <person name="Cuomo C."/>
            <person name="Shea T."/>
            <person name="Young S.K."/>
            <person name="Zeng Q."/>
            <person name="Koehrsen M."/>
            <person name="Haas B."/>
            <person name="Borodovsky M."/>
            <person name="Guigo R."/>
            <person name="Alvarado L."/>
            <person name="Berlin A."/>
            <person name="Bochicchio J."/>
            <person name="Borenstein D."/>
            <person name="Chapman S."/>
            <person name="Chen Z."/>
            <person name="Engels R."/>
            <person name="Freedman E."/>
            <person name="Gellesch M."/>
            <person name="Goldberg J."/>
            <person name="Griggs A."/>
            <person name="Gujja S."/>
            <person name="Heiman D."/>
            <person name="Hepburn T."/>
            <person name="Howarth C."/>
            <person name="Jen D."/>
            <person name="Larson L."/>
            <person name="Lewis B."/>
            <person name="Mehta T."/>
            <person name="Park D."/>
            <person name="Pearson M."/>
            <person name="Roberts A."/>
            <person name="Saif S."/>
            <person name="Shenoy N."/>
            <person name="Sisk P."/>
            <person name="Stolte C."/>
            <person name="Sykes S."/>
            <person name="Thomson T."/>
            <person name="Walk T."/>
            <person name="White J."/>
            <person name="Yandava C."/>
            <person name="Burger G."/>
            <person name="Gray M.W."/>
            <person name="Holland P.W.H."/>
            <person name="King N."/>
            <person name="Lang F.B.F."/>
            <person name="Roger A.J."/>
            <person name="Ruiz-Trillo I."/>
            <person name="Lander E."/>
            <person name="Nusbaum C."/>
        </authorList>
    </citation>
    <scope>NUCLEOTIDE SEQUENCE [LARGE SCALE GENOMIC DNA]</scope>
    <source>
        <strain evidence="8 9">DAOM BR117</strain>
    </source>
</reference>
<protein>
    <recommendedName>
        <fullName evidence="7">SH3 domain-containing protein</fullName>
    </recommendedName>
</protein>
<feature type="chain" id="PRO_5005539820" description="SH3 domain-containing protein" evidence="6">
    <location>
        <begin position="20"/>
        <end position="623"/>
    </location>
</feature>
<dbReference type="STRING" id="645134.A0A0L0HAQ8"/>
<dbReference type="VEuPathDB" id="FungiDB:SPPG_06660"/>
<keyword evidence="2" id="KW-0728">SH3 domain</keyword>
<dbReference type="OrthoDB" id="2140657at2759"/>
<evidence type="ECO:0000256" key="2">
    <source>
        <dbReference type="ARBA" id="ARBA00022443"/>
    </source>
</evidence>
<organism evidence="8 9">
    <name type="scientific">Spizellomyces punctatus (strain DAOM BR117)</name>
    <dbReference type="NCBI Taxonomy" id="645134"/>
    <lineage>
        <taxon>Eukaryota</taxon>
        <taxon>Fungi</taxon>
        <taxon>Fungi incertae sedis</taxon>
        <taxon>Chytridiomycota</taxon>
        <taxon>Chytridiomycota incertae sedis</taxon>
        <taxon>Chytridiomycetes</taxon>
        <taxon>Spizellomycetales</taxon>
        <taxon>Spizellomycetaceae</taxon>
        <taxon>Spizellomyces</taxon>
    </lineage>
</organism>
<evidence type="ECO:0000313" key="9">
    <source>
        <dbReference type="Proteomes" id="UP000053201"/>
    </source>
</evidence>
<keyword evidence="1" id="KW-0880">Kelch repeat</keyword>
<evidence type="ECO:0000256" key="4">
    <source>
        <dbReference type="SAM" id="MobiDB-lite"/>
    </source>
</evidence>
<feature type="compositionally biased region" description="Polar residues" evidence="4">
    <location>
        <begin position="517"/>
        <end position="529"/>
    </location>
</feature>
<feature type="domain" description="SH3" evidence="7">
    <location>
        <begin position="554"/>
        <end position="611"/>
    </location>
</feature>
<gene>
    <name evidence="8" type="ORF">SPPG_06660</name>
</gene>
<evidence type="ECO:0000256" key="1">
    <source>
        <dbReference type="ARBA" id="ARBA00022441"/>
    </source>
</evidence>
<keyword evidence="5" id="KW-0812">Transmembrane</keyword>
<dbReference type="InParanoid" id="A0A0L0HAQ8"/>
<accession>A0A0L0HAQ8</accession>
<dbReference type="InterPro" id="IPR036028">
    <property type="entry name" value="SH3-like_dom_sf"/>
</dbReference>
<name>A0A0L0HAQ8_SPIPD</name>
<dbReference type="AlphaFoldDB" id="A0A0L0HAQ8"/>
<keyword evidence="3" id="KW-0677">Repeat</keyword>
<dbReference type="PANTHER" id="PTHR46093">
    <property type="entry name" value="ACYL-COA-BINDING DOMAIN-CONTAINING PROTEIN 5"/>
    <property type="match status" value="1"/>
</dbReference>
<feature type="signal peptide" evidence="6">
    <location>
        <begin position="1"/>
        <end position="19"/>
    </location>
</feature>
<dbReference type="SMART" id="SM00326">
    <property type="entry name" value="SH3"/>
    <property type="match status" value="1"/>
</dbReference>
<dbReference type="RefSeq" id="XP_016606302.1">
    <property type="nucleotide sequence ID" value="XM_016754862.1"/>
</dbReference>
<dbReference type="EMBL" id="KQ257461">
    <property type="protein sequence ID" value="KNC98262.1"/>
    <property type="molecule type" value="Genomic_DNA"/>
</dbReference>
<dbReference type="SUPFAM" id="SSF117281">
    <property type="entry name" value="Kelch motif"/>
    <property type="match status" value="1"/>
</dbReference>
<dbReference type="Gene3D" id="2.120.10.80">
    <property type="entry name" value="Kelch-type beta propeller"/>
    <property type="match status" value="2"/>
</dbReference>
<dbReference type="InterPro" id="IPR001452">
    <property type="entry name" value="SH3_domain"/>
</dbReference>
<evidence type="ECO:0000313" key="8">
    <source>
        <dbReference type="EMBL" id="KNC98262.1"/>
    </source>
</evidence>
<dbReference type="Proteomes" id="UP000053201">
    <property type="component" value="Unassembled WGS sequence"/>
</dbReference>
<dbReference type="InterPro" id="IPR015915">
    <property type="entry name" value="Kelch-typ_b-propeller"/>
</dbReference>
<feature type="transmembrane region" description="Helical" evidence="5">
    <location>
        <begin position="422"/>
        <end position="445"/>
    </location>
</feature>
<evidence type="ECO:0000256" key="5">
    <source>
        <dbReference type="SAM" id="Phobius"/>
    </source>
</evidence>
<dbReference type="Gene3D" id="2.30.30.40">
    <property type="entry name" value="SH3 Domains"/>
    <property type="match status" value="1"/>
</dbReference>
<evidence type="ECO:0000256" key="3">
    <source>
        <dbReference type="ARBA" id="ARBA00022737"/>
    </source>
</evidence>
<keyword evidence="5" id="KW-0472">Membrane</keyword>
<keyword evidence="5" id="KW-1133">Transmembrane helix</keyword>